<reference evidence="3 4" key="1">
    <citation type="submission" date="2017-02" db="EMBL/GenBank/DDBJ databases">
        <title>Genomes of Trichoderma spp. with biocontrol activity.</title>
        <authorList>
            <person name="Gardiner D."/>
            <person name="Kazan K."/>
            <person name="Vos C."/>
            <person name="Harvey P."/>
        </authorList>
    </citation>
    <scope>NUCLEOTIDE SEQUENCE [LARGE SCALE GENOMIC DNA]</scope>
    <source>
        <strain evidence="3 4">Tr1</strain>
    </source>
</reference>
<feature type="compositionally biased region" description="Polar residues" evidence="1">
    <location>
        <begin position="248"/>
        <end position="259"/>
    </location>
</feature>
<feature type="region of interest" description="Disordered" evidence="1">
    <location>
        <begin position="248"/>
        <end position="277"/>
    </location>
</feature>
<feature type="signal peptide" evidence="2">
    <location>
        <begin position="1"/>
        <end position="19"/>
    </location>
</feature>
<dbReference type="EMBL" id="MTYI01000166">
    <property type="protein sequence ID" value="PNP50085.1"/>
    <property type="molecule type" value="Genomic_DNA"/>
</dbReference>
<evidence type="ECO:0000256" key="2">
    <source>
        <dbReference type="SAM" id="SignalP"/>
    </source>
</evidence>
<comment type="caution">
    <text evidence="3">The sequence shown here is derived from an EMBL/GenBank/DDBJ whole genome shotgun (WGS) entry which is preliminary data.</text>
</comment>
<dbReference type="AlphaFoldDB" id="A0A2K0TX30"/>
<evidence type="ECO:0000313" key="3">
    <source>
        <dbReference type="EMBL" id="PNP50085.1"/>
    </source>
</evidence>
<proteinExistence type="predicted"/>
<gene>
    <name evidence="3" type="ORF">THARTR1_09217</name>
</gene>
<keyword evidence="2" id="KW-0732">Signal</keyword>
<name>A0A2K0TX30_TRIHA</name>
<accession>A0A2K0TX30</accession>
<protein>
    <submittedName>
        <fullName evidence="3">Uncharacterized protein</fullName>
    </submittedName>
</protein>
<evidence type="ECO:0000313" key="4">
    <source>
        <dbReference type="Proteomes" id="UP000236290"/>
    </source>
</evidence>
<dbReference type="OrthoDB" id="4526039at2759"/>
<feature type="chain" id="PRO_5014380651" evidence="2">
    <location>
        <begin position="20"/>
        <end position="300"/>
    </location>
</feature>
<evidence type="ECO:0000256" key="1">
    <source>
        <dbReference type="SAM" id="MobiDB-lite"/>
    </source>
</evidence>
<sequence>MAILRQVAYIASLVPLVVADIGTGGILSVGNDAPWGLPDSSLRPPSQANATGSFSVPAFNLSSSNASLQGDGRNWNIEISKKEFTQVVSMSLNDVEKTEVSKIAKENRMCGYIMLGLNSNATKDNQDDATKGGNCDFLSQDCHEDLRSAAQQQSDCDAITIPNSCHDWLSPSGDEIFQMTSFEFNEKLLTGDRFFTFGLPPTSENNETEYDAAVRNIWPVLFTWSHTSSTPDNFTSTTSALRCLRASNITSGSRDPNPSNKGGNGDKGGDGHSNATGPNSVPTLWLTVFLMGFASGVTFL</sequence>
<organism evidence="3 4">
    <name type="scientific">Trichoderma harzianum</name>
    <name type="common">Hypocrea lixii</name>
    <dbReference type="NCBI Taxonomy" id="5544"/>
    <lineage>
        <taxon>Eukaryota</taxon>
        <taxon>Fungi</taxon>
        <taxon>Dikarya</taxon>
        <taxon>Ascomycota</taxon>
        <taxon>Pezizomycotina</taxon>
        <taxon>Sordariomycetes</taxon>
        <taxon>Hypocreomycetidae</taxon>
        <taxon>Hypocreales</taxon>
        <taxon>Hypocreaceae</taxon>
        <taxon>Trichoderma</taxon>
    </lineage>
</organism>
<dbReference type="Proteomes" id="UP000236290">
    <property type="component" value="Unassembled WGS sequence"/>
</dbReference>